<organism evidence="1 2">
    <name type="scientific">Hymenobacter aerilatus</name>
    <dbReference type="NCBI Taxonomy" id="2932251"/>
    <lineage>
        <taxon>Bacteria</taxon>
        <taxon>Pseudomonadati</taxon>
        <taxon>Bacteroidota</taxon>
        <taxon>Cytophagia</taxon>
        <taxon>Cytophagales</taxon>
        <taxon>Hymenobacteraceae</taxon>
        <taxon>Hymenobacter</taxon>
    </lineage>
</organism>
<gene>
    <name evidence="1" type="ORF">MUN82_08710</name>
</gene>
<protein>
    <submittedName>
        <fullName evidence="1">Uncharacterized protein</fullName>
    </submittedName>
</protein>
<sequence length="164" mass="18417">MNPLKHLIPTLYTTLTVPPLVYDGVDIKVYEHPDSELREHYVFLQQPTFAPTAGSTGCRAWECTALIDVITQFPADQLSSEPADELADQITNRLDNVALPMPAGWQCGRGITLLGSELREDNGELRAVRRLLRYRWSVYYHGGTYLQPLPPVYAAPTGRYRAVS</sequence>
<dbReference type="Proteomes" id="UP000829925">
    <property type="component" value="Chromosome"/>
</dbReference>
<proteinExistence type="predicted"/>
<evidence type="ECO:0000313" key="2">
    <source>
        <dbReference type="Proteomes" id="UP000829925"/>
    </source>
</evidence>
<evidence type="ECO:0000313" key="1">
    <source>
        <dbReference type="EMBL" id="UOR07163.1"/>
    </source>
</evidence>
<dbReference type="AlphaFoldDB" id="A0A8T9T2H1"/>
<dbReference type="RefSeq" id="WP_245096705.1">
    <property type="nucleotide sequence ID" value="NZ_CP095053.1"/>
</dbReference>
<name>A0A8T9T2H1_9BACT</name>
<reference evidence="1 2" key="1">
    <citation type="submission" date="2022-04" db="EMBL/GenBank/DDBJ databases">
        <title>Hymenobacter sp. isolated from the air.</title>
        <authorList>
            <person name="Won M."/>
            <person name="Lee C.-M."/>
            <person name="Woen H.-Y."/>
            <person name="Kwon S.-W."/>
        </authorList>
    </citation>
    <scope>NUCLEOTIDE SEQUENCE [LARGE SCALE GENOMIC DNA]</scope>
    <source>
        <strain evidence="2">5413 J-13</strain>
    </source>
</reference>
<accession>A0A8T9T2H1</accession>
<dbReference type="EMBL" id="CP095053">
    <property type="protein sequence ID" value="UOR07163.1"/>
    <property type="molecule type" value="Genomic_DNA"/>
</dbReference>
<dbReference type="KEGG" id="haei:MUN82_08710"/>
<keyword evidence="2" id="KW-1185">Reference proteome</keyword>